<comment type="caution">
    <text evidence="1">The sequence shown here is derived from an EMBL/GenBank/DDBJ whole genome shotgun (WGS) entry which is preliminary data.</text>
</comment>
<dbReference type="SUPFAM" id="SSF55961">
    <property type="entry name" value="Bet v1-like"/>
    <property type="match status" value="1"/>
</dbReference>
<dbReference type="InterPro" id="IPR019587">
    <property type="entry name" value="Polyketide_cyclase/dehydratase"/>
</dbReference>
<dbReference type="Gene3D" id="3.30.530.20">
    <property type="match status" value="1"/>
</dbReference>
<dbReference type="OrthoDB" id="1903764at2"/>
<gene>
    <name evidence="1" type="ORF">LY60_01040</name>
</gene>
<evidence type="ECO:0000313" key="2">
    <source>
        <dbReference type="Proteomes" id="UP000315343"/>
    </source>
</evidence>
<name>A0A562JIJ8_9FIRM</name>
<evidence type="ECO:0000313" key="1">
    <source>
        <dbReference type="EMBL" id="TWH82734.1"/>
    </source>
</evidence>
<dbReference type="EMBL" id="VLKH01000002">
    <property type="protein sequence ID" value="TWH82734.1"/>
    <property type="molecule type" value="Genomic_DNA"/>
</dbReference>
<protein>
    <submittedName>
        <fullName evidence="1">Polyketide cyclase/dehydrase/lipid transport protein</fullName>
    </submittedName>
</protein>
<organism evidence="1 2">
    <name type="scientific">Sedimentibacter saalensis</name>
    <dbReference type="NCBI Taxonomy" id="130788"/>
    <lineage>
        <taxon>Bacteria</taxon>
        <taxon>Bacillati</taxon>
        <taxon>Bacillota</taxon>
        <taxon>Tissierellia</taxon>
        <taxon>Sedimentibacter</taxon>
    </lineage>
</organism>
<dbReference type="RefSeq" id="WP_145080836.1">
    <property type="nucleotide sequence ID" value="NZ_DAMBUX010000021.1"/>
</dbReference>
<dbReference type="Pfam" id="PF10604">
    <property type="entry name" value="Polyketide_cyc2"/>
    <property type="match status" value="1"/>
</dbReference>
<keyword evidence="2" id="KW-1185">Reference proteome</keyword>
<proteinExistence type="predicted"/>
<dbReference type="CDD" id="cd07812">
    <property type="entry name" value="SRPBCC"/>
    <property type="match status" value="1"/>
</dbReference>
<reference evidence="1 2" key="1">
    <citation type="submission" date="2019-07" db="EMBL/GenBank/DDBJ databases">
        <title>Genomic Encyclopedia of Type Strains, Phase I: the one thousand microbial genomes (KMG-I) project.</title>
        <authorList>
            <person name="Kyrpides N."/>
        </authorList>
    </citation>
    <scope>NUCLEOTIDE SEQUENCE [LARGE SCALE GENOMIC DNA]</scope>
    <source>
        <strain evidence="1 2">DSM 13558</strain>
    </source>
</reference>
<accession>A0A562JIJ8</accession>
<dbReference type="AlphaFoldDB" id="A0A562JIJ8"/>
<dbReference type="Proteomes" id="UP000315343">
    <property type="component" value="Unassembled WGS sequence"/>
</dbReference>
<sequence length="147" mass="16524">MSVIKKSIVIDRPAEKVYKLGTDPTKWHEWYVGLSKPEEMLGNGETGTKMTLKYKILGVDLPISCEIVENTEKGDCYVWKGIIKGAINSTQIWTYVPEEESTEVMIDIEYEVPGNILGKLADILVVEKIQDSAMEETLKQLKAICEA</sequence>
<dbReference type="InterPro" id="IPR023393">
    <property type="entry name" value="START-like_dom_sf"/>
</dbReference>